<dbReference type="EMBL" id="KL450231">
    <property type="protein sequence ID" value="KFV05069.1"/>
    <property type="molecule type" value="Genomic_DNA"/>
</dbReference>
<proteinExistence type="predicted"/>
<accession>A0A093BW55</accession>
<dbReference type="PANTHER" id="PTHR12348:SF23">
    <property type="entry name" value="TSC22 DOMAIN FAMILY MEMBER 1"/>
    <property type="match status" value="1"/>
</dbReference>
<dbReference type="AlphaFoldDB" id="A0A093BW55"/>
<feature type="non-terminal residue" evidence="1">
    <location>
        <position position="70"/>
    </location>
</feature>
<organism evidence="1 2">
    <name type="scientific">Tauraco erythrolophus</name>
    <name type="common">Red-crested turaco</name>
    <dbReference type="NCBI Taxonomy" id="121530"/>
    <lineage>
        <taxon>Eukaryota</taxon>
        <taxon>Metazoa</taxon>
        <taxon>Chordata</taxon>
        <taxon>Craniata</taxon>
        <taxon>Vertebrata</taxon>
        <taxon>Euteleostomi</taxon>
        <taxon>Archelosauria</taxon>
        <taxon>Archosauria</taxon>
        <taxon>Dinosauria</taxon>
        <taxon>Saurischia</taxon>
        <taxon>Theropoda</taxon>
        <taxon>Coelurosauria</taxon>
        <taxon>Aves</taxon>
        <taxon>Neognathae</taxon>
        <taxon>Neoaves</taxon>
        <taxon>Otidimorphae</taxon>
        <taxon>Musophagiformes</taxon>
        <taxon>Musophagidae</taxon>
        <taxon>Tauraco</taxon>
    </lineage>
</organism>
<evidence type="ECO:0000313" key="2">
    <source>
        <dbReference type="Proteomes" id="UP000053661"/>
    </source>
</evidence>
<evidence type="ECO:0000313" key="1">
    <source>
        <dbReference type="EMBL" id="KFV05069.1"/>
    </source>
</evidence>
<keyword evidence="2" id="KW-1185">Reference proteome</keyword>
<dbReference type="Proteomes" id="UP000053661">
    <property type="component" value="Unassembled WGS sequence"/>
</dbReference>
<reference evidence="1 2" key="1">
    <citation type="submission" date="2014-04" db="EMBL/GenBank/DDBJ databases">
        <title>Genome evolution of avian class.</title>
        <authorList>
            <person name="Zhang G."/>
            <person name="Li C."/>
        </authorList>
    </citation>
    <scope>NUCLEOTIDE SEQUENCE [LARGE SCALE GENOMIC DNA]</scope>
    <source>
        <strain evidence="1">BGI_N340</strain>
    </source>
</reference>
<name>A0A093BW55_TAUER</name>
<dbReference type="PANTHER" id="PTHR12348">
    <property type="entry name" value="TSC22"/>
    <property type="match status" value="1"/>
</dbReference>
<sequence>MNSQCCRPVAMDLGVYQLRHFSISFLSSLLGTDNSSLRLDSREISVVSSGASVVAIDNKIEQAMVRTDWG</sequence>
<gene>
    <name evidence="1" type="ORF">N340_08246</name>
</gene>
<protein>
    <submittedName>
        <fullName evidence="1">TSC22 domain family protein 1</fullName>
    </submittedName>
</protein>